<protein>
    <recommendedName>
        <fullName evidence="4">Bacterial Pleckstrin homology domain-containing protein</fullName>
    </recommendedName>
</protein>
<keyword evidence="1" id="KW-0472">Membrane</keyword>
<gene>
    <name evidence="2" type="ORF">BACPEC_01968</name>
</gene>
<feature type="transmembrane region" description="Helical" evidence="1">
    <location>
        <begin position="42"/>
        <end position="61"/>
    </location>
</feature>
<dbReference type="AlphaFoldDB" id="B7ASB3"/>
<keyword evidence="3" id="KW-1185">Reference proteome</keyword>
<evidence type="ECO:0000256" key="1">
    <source>
        <dbReference type="SAM" id="Phobius"/>
    </source>
</evidence>
<comment type="caution">
    <text evidence="2">The sequence shown here is derived from an EMBL/GenBank/DDBJ whole genome shotgun (WGS) entry which is preliminary data.</text>
</comment>
<name>B7ASB3_9FIRM</name>
<evidence type="ECO:0000313" key="2">
    <source>
        <dbReference type="EMBL" id="EEC57459.1"/>
    </source>
</evidence>
<dbReference type="STRING" id="483218.BACPEC_01968"/>
<dbReference type="HOGENOM" id="CLU_113258_1_0_9"/>
<dbReference type="Proteomes" id="UP000003136">
    <property type="component" value="Unassembled WGS sequence"/>
</dbReference>
<keyword evidence="1" id="KW-1133">Transmembrane helix</keyword>
<reference evidence="2 3" key="2">
    <citation type="submission" date="2008-11" db="EMBL/GenBank/DDBJ databases">
        <authorList>
            <person name="Fulton L."/>
            <person name="Clifton S."/>
            <person name="Fulton B."/>
            <person name="Xu J."/>
            <person name="Minx P."/>
            <person name="Pepin K.H."/>
            <person name="Johnson M."/>
            <person name="Bhonagiri V."/>
            <person name="Nash W.E."/>
            <person name="Mardis E.R."/>
            <person name="Wilson R.K."/>
        </authorList>
    </citation>
    <scope>NUCLEOTIDE SEQUENCE [LARGE SCALE GENOMIC DNA]</scope>
    <source>
        <strain evidence="2 3">ATCC 43243</strain>
    </source>
</reference>
<dbReference type="Pfam" id="PF19601">
    <property type="entry name" value="DUF6106"/>
    <property type="match status" value="1"/>
</dbReference>
<proteinExistence type="predicted"/>
<evidence type="ECO:0008006" key="4">
    <source>
        <dbReference type="Google" id="ProtNLM"/>
    </source>
</evidence>
<organism evidence="2 3">
    <name type="scientific">[Bacteroides] pectinophilus ATCC 43243</name>
    <dbReference type="NCBI Taxonomy" id="483218"/>
    <lineage>
        <taxon>Bacteria</taxon>
        <taxon>Bacillati</taxon>
        <taxon>Bacillota</taxon>
        <taxon>Clostridia</taxon>
        <taxon>Eubacteriales</taxon>
    </lineage>
</organism>
<dbReference type="EMBL" id="ABVQ01000036">
    <property type="protein sequence ID" value="EEC57459.1"/>
    <property type="molecule type" value="Genomic_DNA"/>
</dbReference>
<accession>B7ASB3</accession>
<dbReference type="InterPro" id="IPR046088">
    <property type="entry name" value="DUF6106"/>
</dbReference>
<dbReference type="eggNOG" id="ENOG5032TUB">
    <property type="taxonomic scope" value="Bacteria"/>
</dbReference>
<sequence length="166" mass="18979">MEDISVEQIIKVNPPKMALFYKIGLGILTLVSVFLIRYLVGFGVILTACFGLFLILLWRYYDAEYEYELVDGELSIDRIMAKSSRKHCGTYNVARMDIMAPTGSEKVEYRKHQKLKTSDYSSNKGDDGCYVLYLPSNNEMVRIIIQPDERMLAAIKAVAQGKVYDR</sequence>
<reference evidence="2 3" key="1">
    <citation type="submission" date="2008-11" db="EMBL/GenBank/DDBJ databases">
        <title>Draft genome sequence of Bacteroides pectinophilus (ATCC 43243).</title>
        <authorList>
            <person name="Sudarsanam P."/>
            <person name="Ley R."/>
            <person name="Guruge J."/>
            <person name="Turnbaugh P.J."/>
            <person name="Mahowald M."/>
            <person name="Liep D."/>
            <person name="Gordon J."/>
        </authorList>
    </citation>
    <scope>NUCLEOTIDE SEQUENCE [LARGE SCALE GENOMIC DNA]</scope>
    <source>
        <strain evidence="2 3">ATCC 43243</strain>
    </source>
</reference>
<feature type="transmembrane region" description="Helical" evidence="1">
    <location>
        <begin position="19"/>
        <end position="36"/>
    </location>
</feature>
<evidence type="ECO:0000313" key="3">
    <source>
        <dbReference type="Proteomes" id="UP000003136"/>
    </source>
</evidence>
<keyword evidence="1" id="KW-0812">Transmembrane</keyword>